<gene>
    <name evidence="1" type="ORF">Goshw_017902</name>
</gene>
<organism evidence="1 2">
    <name type="scientific">Gossypium schwendimanii</name>
    <name type="common">Cotton</name>
    <dbReference type="NCBI Taxonomy" id="34291"/>
    <lineage>
        <taxon>Eukaryota</taxon>
        <taxon>Viridiplantae</taxon>
        <taxon>Streptophyta</taxon>
        <taxon>Embryophyta</taxon>
        <taxon>Tracheophyta</taxon>
        <taxon>Spermatophyta</taxon>
        <taxon>Magnoliopsida</taxon>
        <taxon>eudicotyledons</taxon>
        <taxon>Gunneridae</taxon>
        <taxon>Pentapetalae</taxon>
        <taxon>rosids</taxon>
        <taxon>malvids</taxon>
        <taxon>Malvales</taxon>
        <taxon>Malvaceae</taxon>
        <taxon>Malvoideae</taxon>
        <taxon>Gossypium</taxon>
    </lineage>
</organism>
<evidence type="ECO:0000313" key="1">
    <source>
        <dbReference type="EMBL" id="MBA0857831.1"/>
    </source>
</evidence>
<protein>
    <submittedName>
        <fullName evidence="1">Uncharacterized protein</fullName>
    </submittedName>
</protein>
<dbReference type="OrthoDB" id="10274531at2759"/>
<sequence length="108" mass="12194">MNMSSQNIDEKLYNSLSPIVSYPLATDDDSNTEFLQNHDLFPMPHYQTCSLLSQDMTSSLFPMELEVEEMMIRAIIIMKIQVRDGVSQGRSPCGFSVREAQVTEELAG</sequence>
<keyword evidence="2" id="KW-1185">Reference proteome</keyword>
<dbReference type="AlphaFoldDB" id="A0A7J9LGN9"/>
<dbReference type="Proteomes" id="UP000593576">
    <property type="component" value="Unassembled WGS sequence"/>
</dbReference>
<name>A0A7J9LGN9_GOSSC</name>
<proteinExistence type="predicted"/>
<evidence type="ECO:0000313" key="2">
    <source>
        <dbReference type="Proteomes" id="UP000593576"/>
    </source>
</evidence>
<comment type="caution">
    <text evidence="1">The sequence shown here is derived from an EMBL/GenBank/DDBJ whole genome shotgun (WGS) entry which is preliminary data.</text>
</comment>
<dbReference type="EMBL" id="JABFAF010000006">
    <property type="protein sequence ID" value="MBA0857831.1"/>
    <property type="molecule type" value="Genomic_DNA"/>
</dbReference>
<accession>A0A7J9LGN9</accession>
<reference evidence="1 2" key="1">
    <citation type="journal article" date="2019" name="Genome Biol. Evol.">
        <title>Insights into the evolution of the New World diploid cottons (Gossypium, subgenus Houzingenia) based on genome sequencing.</title>
        <authorList>
            <person name="Grover C.E."/>
            <person name="Arick M.A. 2nd"/>
            <person name="Thrash A."/>
            <person name="Conover J.L."/>
            <person name="Sanders W.S."/>
            <person name="Peterson D.G."/>
            <person name="Frelichowski J.E."/>
            <person name="Scheffler J.A."/>
            <person name="Scheffler B.E."/>
            <person name="Wendel J.F."/>
        </authorList>
    </citation>
    <scope>NUCLEOTIDE SEQUENCE [LARGE SCALE GENOMIC DNA]</scope>
    <source>
        <strain evidence="1">1</strain>
        <tissue evidence="1">Leaf</tissue>
    </source>
</reference>